<proteinExistence type="predicted"/>
<evidence type="ECO:0000313" key="1">
    <source>
        <dbReference type="EMBL" id="THU49117.1"/>
    </source>
</evidence>
<reference evidence="1 2" key="1">
    <citation type="journal article" date="2019" name="Nat. Plants">
        <title>Genome sequencing of Musa balbisiana reveals subgenome evolution and function divergence in polyploid bananas.</title>
        <authorList>
            <person name="Yao X."/>
        </authorList>
    </citation>
    <scope>NUCLEOTIDE SEQUENCE [LARGE SCALE GENOMIC DNA]</scope>
    <source>
        <strain evidence="2">cv. DH-PKW</strain>
        <tissue evidence="1">Leaves</tissue>
    </source>
</reference>
<accession>A0A4S8IKY1</accession>
<keyword evidence="2" id="KW-1185">Reference proteome</keyword>
<name>A0A4S8IKY1_MUSBA</name>
<sequence length="140" mass="15184">MRPPLEEYALVGFRLRPTLGPHRHQVVPHVDAAAVPPRLSNHHAGSSDDKTNKCARKHRNATTTGVRLSHIWVEPTEFSSSTFPRSSPIDGISSGILLAGTLSLSLSLSASFHCCASDPLRNGNRRCIDGFDPDLPRGVL</sequence>
<dbReference type="AlphaFoldDB" id="A0A4S8IKY1"/>
<dbReference type="Proteomes" id="UP000317650">
    <property type="component" value="Chromosome 6"/>
</dbReference>
<protein>
    <submittedName>
        <fullName evidence="1">Uncharacterized protein</fullName>
    </submittedName>
</protein>
<dbReference type="EMBL" id="PYDT01000009">
    <property type="protein sequence ID" value="THU49117.1"/>
    <property type="molecule type" value="Genomic_DNA"/>
</dbReference>
<comment type="caution">
    <text evidence="1">The sequence shown here is derived from an EMBL/GenBank/DDBJ whole genome shotgun (WGS) entry which is preliminary data.</text>
</comment>
<organism evidence="1 2">
    <name type="scientific">Musa balbisiana</name>
    <name type="common">Banana</name>
    <dbReference type="NCBI Taxonomy" id="52838"/>
    <lineage>
        <taxon>Eukaryota</taxon>
        <taxon>Viridiplantae</taxon>
        <taxon>Streptophyta</taxon>
        <taxon>Embryophyta</taxon>
        <taxon>Tracheophyta</taxon>
        <taxon>Spermatophyta</taxon>
        <taxon>Magnoliopsida</taxon>
        <taxon>Liliopsida</taxon>
        <taxon>Zingiberales</taxon>
        <taxon>Musaceae</taxon>
        <taxon>Musa</taxon>
    </lineage>
</organism>
<evidence type="ECO:0000313" key="2">
    <source>
        <dbReference type="Proteomes" id="UP000317650"/>
    </source>
</evidence>
<gene>
    <name evidence="1" type="ORF">C4D60_Mb06t06160</name>
</gene>